<reference evidence="2" key="1">
    <citation type="submission" date="2017-12" db="EMBL/GenBank/DDBJ databases">
        <title>Draft genome sequence of Telmatospirillum siberiense 26-4b1T, an acidotolerant peatland alphaproteobacterium potentially involved in sulfur cycling.</title>
        <authorList>
            <person name="Hausmann B."/>
            <person name="Pjevac P."/>
            <person name="Schreck K."/>
            <person name="Herbold C.W."/>
            <person name="Daims H."/>
            <person name="Wagner M."/>
            <person name="Pester M."/>
            <person name="Loy A."/>
        </authorList>
    </citation>
    <scope>NUCLEOTIDE SEQUENCE [LARGE SCALE GENOMIC DNA]</scope>
    <source>
        <strain evidence="2">26-4b1</strain>
    </source>
</reference>
<dbReference type="Proteomes" id="UP000233293">
    <property type="component" value="Unassembled WGS sequence"/>
</dbReference>
<evidence type="ECO:0000313" key="1">
    <source>
        <dbReference type="EMBL" id="PKU25140.1"/>
    </source>
</evidence>
<dbReference type="EMBL" id="PIUM01000006">
    <property type="protein sequence ID" value="PKU25140.1"/>
    <property type="molecule type" value="Genomic_DNA"/>
</dbReference>
<keyword evidence="2" id="KW-1185">Reference proteome</keyword>
<gene>
    <name evidence="1" type="ORF">CWS72_08045</name>
</gene>
<dbReference type="AlphaFoldDB" id="A0A2N3PXK3"/>
<evidence type="ECO:0000313" key="2">
    <source>
        <dbReference type="Proteomes" id="UP000233293"/>
    </source>
</evidence>
<comment type="caution">
    <text evidence="1">The sequence shown here is derived from an EMBL/GenBank/DDBJ whole genome shotgun (WGS) entry which is preliminary data.</text>
</comment>
<organism evidence="1 2">
    <name type="scientific">Telmatospirillum siberiense</name>
    <dbReference type="NCBI Taxonomy" id="382514"/>
    <lineage>
        <taxon>Bacteria</taxon>
        <taxon>Pseudomonadati</taxon>
        <taxon>Pseudomonadota</taxon>
        <taxon>Alphaproteobacteria</taxon>
        <taxon>Rhodospirillales</taxon>
        <taxon>Rhodospirillaceae</taxon>
        <taxon>Telmatospirillum</taxon>
    </lineage>
</organism>
<accession>A0A2N3PXK3</accession>
<proteinExistence type="predicted"/>
<sequence length="59" mass="6138">MMRSCATTVYFTVAALVLVTVIGVTHTETAKTGNPALAQAMFADEAHVAGHGTTSEQND</sequence>
<dbReference type="RefSeq" id="WP_101250067.1">
    <property type="nucleotide sequence ID" value="NZ_PIUM01000006.1"/>
</dbReference>
<protein>
    <submittedName>
        <fullName evidence="1">Uncharacterized protein</fullName>
    </submittedName>
</protein>
<name>A0A2N3PXK3_9PROT</name>